<dbReference type="Gene3D" id="3.40.50.300">
    <property type="entry name" value="P-loop containing nucleotide triphosphate hydrolases"/>
    <property type="match status" value="2"/>
</dbReference>
<dbReference type="GO" id="GO:0005524">
    <property type="term" value="F:ATP binding"/>
    <property type="evidence" value="ECO:0007669"/>
    <property type="project" value="UniProtKB-KW"/>
</dbReference>
<dbReference type="PANTHER" id="PTHR40396">
    <property type="entry name" value="ATPASE-LIKE PROTEIN"/>
    <property type="match status" value="1"/>
</dbReference>
<keyword evidence="1" id="KW-0067">ATP-binding</keyword>
<dbReference type="Proteomes" id="UP001163550">
    <property type="component" value="Chromosome"/>
</dbReference>
<evidence type="ECO:0000313" key="1">
    <source>
        <dbReference type="EMBL" id="UYO61265.1"/>
    </source>
</evidence>
<dbReference type="SUPFAM" id="SSF52540">
    <property type="entry name" value="P-loop containing nucleoside triphosphate hydrolases"/>
    <property type="match status" value="1"/>
</dbReference>
<keyword evidence="1" id="KW-0547">Nucleotide-binding</keyword>
<sequence>MNTIVRMQSMTIKNIKNVKSGVADFPSYKNETYFDGNSEILGLYGQNGSGKTTLINMAGILKRILSGDALPDNTIELMDCNEQESGLDCVFYIEKNKTDRHLVYYQLALQKTIDSQVKIIEERLSYKKLNEIEGKRKTRKLIIGFDCKKAITVKPKDKFKDLENRNMTRSLSFKIAMALGAERKTSYVFSPEISKKYSSYLKDDTEAMIIEDLKTFGHRSLCVIENERLGSILMNILIPFSFRIDTKYGSAQGEYPIALTGDTLIREEEYALTKKIIQQINVVLSKIVPELQLEVLEKSSEYSKNGEKKIRVELVTVRNGRKVSLKNESDGIVKIISILSSLIAVYNRPSYCMFVDELDSGIFEFLLGEILKVMSEGGKGQLIFTSHNLRPLEVLNANNILFTTSNPEKRYVYLSNIKKTNNLRDVYLRTIYMGGNDEQLYIETDAAAMRKAFRKADGLFKDE</sequence>
<evidence type="ECO:0000313" key="2">
    <source>
        <dbReference type="Proteomes" id="UP001163550"/>
    </source>
</evidence>
<dbReference type="RefSeq" id="WP_228883550.1">
    <property type="nucleotide sequence ID" value="NZ_CABIIK010000057.1"/>
</dbReference>
<name>A0ABY6H9U9_9FIRM</name>
<dbReference type="PANTHER" id="PTHR40396:SF1">
    <property type="entry name" value="ATPASE AAA-TYPE CORE DOMAIN-CONTAINING PROTEIN"/>
    <property type="match status" value="1"/>
</dbReference>
<reference evidence="1" key="1">
    <citation type="submission" date="2021-11" db="EMBL/GenBank/DDBJ databases">
        <title>Isoprene-degrading acetogen.</title>
        <authorList>
            <person name="Yang Y."/>
            <person name="Jin H."/>
            <person name="Yan J."/>
        </authorList>
    </citation>
    <scope>NUCLEOTIDE SEQUENCE</scope>
    <source>
        <strain evidence="1">Berkeley</strain>
    </source>
</reference>
<keyword evidence="2" id="KW-1185">Reference proteome</keyword>
<gene>
    <name evidence="1" type="ORF">LNN31_10750</name>
</gene>
<dbReference type="InterPro" id="IPR027417">
    <property type="entry name" value="P-loop_NTPase"/>
</dbReference>
<dbReference type="EMBL" id="CP087994">
    <property type="protein sequence ID" value="UYO61265.1"/>
    <property type="molecule type" value="Genomic_DNA"/>
</dbReference>
<accession>A0ABY6H9U9</accession>
<organism evidence="1 2">
    <name type="scientific">Acetobacterium wieringae</name>
    <dbReference type="NCBI Taxonomy" id="52694"/>
    <lineage>
        <taxon>Bacteria</taxon>
        <taxon>Bacillati</taxon>
        <taxon>Bacillota</taxon>
        <taxon>Clostridia</taxon>
        <taxon>Eubacteriales</taxon>
        <taxon>Eubacteriaceae</taxon>
        <taxon>Acetobacterium</taxon>
    </lineage>
</organism>
<proteinExistence type="predicted"/>
<protein>
    <submittedName>
        <fullName evidence="1">ATP-binding protein</fullName>
    </submittedName>
</protein>